<comment type="caution">
    <text evidence="6">The sequence shown here is derived from an EMBL/GenBank/DDBJ whole genome shotgun (WGS) entry which is preliminary data.</text>
</comment>
<protein>
    <submittedName>
        <fullName evidence="6">Transcriptional regulator</fullName>
    </submittedName>
</protein>
<proteinExistence type="inferred from homology"/>
<dbReference type="GO" id="GO:0008483">
    <property type="term" value="F:transaminase activity"/>
    <property type="evidence" value="ECO:0007669"/>
    <property type="project" value="TreeGrafter"/>
</dbReference>
<keyword evidence="7" id="KW-1185">Reference proteome</keyword>
<feature type="active site" description="Proton acceptor" evidence="3">
    <location>
        <position position="192"/>
    </location>
</feature>
<reference evidence="6 7" key="1">
    <citation type="submission" date="2016-06" db="EMBL/GenBank/DDBJ databases">
        <title>Draft Genome Sequence of Tenacibaculum soleae UCD-KL19.</title>
        <authorList>
            <person name="Eisen J.A."/>
            <person name="Coil D.A."/>
            <person name="Lujan K.M."/>
        </authorList>
    </citation>
    <scope>NUCLEOTIDE SEQUENCE [LARGE SCALE GENOMIC DNA]</scope>
    <source>
        <strain evidence="6 7">UCD-KL19</strain>
    </source>
</reference>
<dbReference type="GO" id="GO:0000271">
    <property type="term" value="P:polysaccharide biosynthetic process"/>
    <property type="evidence" value="ECO:0007669"/>
    <property type="project" value="TreeGrafter"/>
</dbReference>
<evidence type="ECO:0000256" key="2">
    <source>
        <dbReference type="ARBA" id="ARBA00037999"/>
    </source>
</evidence>
<dbReference type="RefSeq" id="WP_068701357.1">
    <property type="nucleotide sequence ID" value="NZ_JAUOSW010000008.1"/>
</dbReference>
<name>A0A1B9Y098_9FLAO</name>
<dbReference type="InterPro" id="IPR000653">
    <property type="entry name" value="DegT/StrS_aminotransferase"/>
</dbReference>
<dbReference type="PIRSF" id="PIRSF000390">
    <property type="entry name" value="PLP_StrS"/>
    <property type="match status" value="1"/>
</dbReference>
<dbReference type="InterPro" id="IPR015421">
    <property type="entry name" value="PyrdxlP-dep_Trfase_major"/>
</dbReference>
<dbReference type="Pfam" id="PF01041">
    <property type="entry name" value="DegT_DnrJ_EryC1"/>
    <property type="match status" value="1"/>
</dbReference>
<dbReference type="FunFam" id="3.40.640.10:FF:000089">
    <property type="entry name" value="Aminotransferase, DegT/DnrJ/EryC1/StrS family"/>
    <property type="match status" value="1"/>
</dbReference>
<evidence type="ECO:0000313" key="7">
    <source>
        <dbReference type="Proteomes" id="UP000093186"/>
    </source>
</evidence>
<dbReference type="STRING" id="447689.BA195_00520"/>
<dbReference type="Gene3D" id="3.90.1150.10">
    <property type="entry name" value="Aspartate Aminotransferase, domain 1"/>
    <property type="match status" value="1"/>
</dbReference>
<dbReference type="PANTHER" id="PTHR30244:SF36">
    <property type="entry name" value="3-OXO-GLUCOSE-6-PHOSPHATE:GLUTAMATE AMINOTRANSFERASE"/>
    <property type="match status" value="1"/>
</dbReference>
<keyword evidence="1 4" id="KW-0663">Pyridoxal phosphate</keyword>
<dbReference type="GO" id="GO:0030170">
    <property type="term" value="F:pyridoxal phosphate binding"/>
    <property type="evidence" value="ECO:0007669"/>
    <property type="project" value="UniProtKB-ARBA"/>
</dbReference>
<accession>A0A1B9Y098</accession>
<comment type="similarity">
    <text evidence="2 5">Belongs to the DegT/DnrJ/EryC1 family.</text>
</comment>
<dbReference type="AlphaFoldDB" id="A0A1B9Y098"/>
<dbReference type="Proteomes" id="UP000093186">
    <property type="component" value="Unassembled WGS sequence"/>
</dbReference>
<dbReference type="InterPro" id="IPR015422">
    <property type="entry name" value="PyrdxlP-dep_Trfase_small"/>
</dbReference>
<evidence type="ECO:0000256" key="1">
    <source>
        <dbReference type="ARBA" id="ARBA00022898"/>
    </source>
</evidence>
<dbReference type="Gene3D" id="3.40.640.10">
    <property type="entry name" value="Type I PLP-dependent aspartate aminotransferase-like (Major domain)"/>
    <property type="match status" value="1"/>
</dbReference>
<sequence>MKKIQMVDLQGQYAKIKPQVNKAFENVLDTAYYIGGPEVKGFGSDLENYLDVKHVIPCANGTDALQIAMMGLGLEQGDEVITVDFTFAATVEVIALLKLTPVLVDVEPDTFNIDIEALKKAITPKTKAIVPVHLFGQCANMEAVMEIAKEHNLFVIEDNAQAIGADYTFSDGTKKKSGTIGNVGTTSFFPSKNLGCYGDGGAIFTNDDDLAHTIRGIVNHGMYKRYYHDVVGVNSRLDSLQAAVLQIKLPLLDGFCDARRKAAMYYTEAFATNSNIITPAISVFSTHVFHQYTLKITNGKRDALHQHLLDNNIPNAIYYPVPLHAQKAYQDERYNEADFKVTNQLIDEVISLPMHTELDEEQLAFITKTILDFV</sequence>
<dbReference type="InterPro" id="IPR015424">
    <property type="entry name" value="PyrdxlP-dep_Trfase"/>
</dbReference>
<dbReference type="SUPFAM" id="SSF53383">
    <property type="entry name" value="PLP-dependent transferases"/>
    <property type="match status" value="1"/>
</dbReference>
<dbReference type="EMBL" id="MAKX01000001">
    <property type="protein sequence ID" value="OCK43223.1"/>
    <property type="molecule type" value="Genomic_DNA"/>
</dbReference>
<evidence type="ECO:0000256" key="4">
    <source>
        <dbReference type="PIRSR" id="PIRSR000390-2"/>
    </source>
</evidence>
<dbReference type="CDD" id="cd00616">
    <property type="entry name" value="AHBA_syn"/>
    <property type="match status" value="1"/>
</dbReference>
<gene>
    <name evidence="6" type="ORF">BA195_00520</name>
</gene>
<dbReference type="PANTHER" id="PTHR30244">
    <property type="entry name" value="TRANSAMINASE"/>
    <property type="match status" value="1"/>
</dbReference>
<evidence type="ECO:0000256" key="3">
    <source>
        <dbReference type="PIRSR" id="PIRSR000390-1"/>
    </source>
</evidence>
<evidence type="ECO:0000256" key="5">
    <source>
        <dbReference type="RuleBase" id="RU004508"/>
    </source>
</evidence>
<organism evidence="6 7">
    <name type="scientific">Tenacibaculum soleae</name>
    <dbReference type="NCBI Taxonomy" id="447689"/>
    <lineage>
        <taxon>Bacteria</taxon>
        <taxon>Pseudomonadati</taxon>
        <taxon>Bacteroidota</taxon>
        <taxon>Flavobacteriia</taxon>
        <taxon>Flavobacteriales</taxon>
        <taxon>Flavobacteriaceae</taxon>
        <taxon>Tenacibaculum</taxon>
    </lineage>
</organism>
<evidence type="ECO:0000313" key="6">
    <source>
        <dbReference type="EMBL" id="OCK43223.1"/>
    </source>
</evidence>
<dbReference type="OrthoDB" id="9804264at2"/>
<feature type="modified residue" description="N6-(pyridoxal phosphate)lysine" evidence="4">
    <location>
        <position position="192"/>
    </location>
</feature>